<evidence type="ECO:0000313" key="11">
    <source>
        <dbReference type="Proteomes" id="UP000248482"/>
    </source>
</evidence>
<keyword evidence="4" id="KW-0744">Spermatogenesis</keyword>
<dbReference type="InterPro" id="IPR039509">
    <property type="entry name" value="SPATA31"/>
</dbReference>
<dbReference type="GO" id="GO:0030154">
    <property type="term" value="P:cell differentiation"/>
    <property type="evidence" value="ECO:0007669"/>
    <property type="project" value="UniProtKB-KW"/>
</dbReference>
<dbReference type="GO" id="GO:0007283">
    <property type="term" value="P:spermatogenesis"/>
    <property type="evidence" value="ECO:0007669"/>
    <property type="project" value="UniProtKB-KW"/>
</dbReference>
<evidence type="ECO:0000256" key="4">
    <source>
        <dbReference type="ARBA" id="ARBA00022871"/>
    </source>
</evidence>
<evidence type="ECO:0000256" key="2">
    <source>
        <dbReference type="ARBA" id="ARBA00022692"/>
    </source>
</evidence>
<evidence type="ECO:0000256" key="6">
    <source>
        <dbReference type="ARBA" id="ARBA00023136"/>
    </source>
</evidence>
<evidence type="ECO:0000256" key="3">
    <source>
        <dbReference type="ARBA" id="ARBA00022782"/>
    </source>
</evidence>
<keyword evidence="3" id="KW-0221">Differentiation</keyword>
<comment type="function">
    <text evidence="8">May play a role in spermatogenesis.</text>
</comment>
<keyword evidence="2" id="KW-0812">Transmembrane</keyword>
<evidence type="ECO:0000259" key="10">
    <source>
        <dbReference type="Pfam" id="PF14650"/>
    </source>
</evidence>
<dbReference type="GO" id="GO:0016020">
    <property type="term" value="C:membrane"/>
    <property type="evidence" value="ECO:0007669"/>
    <property type="project" value="UniProtKB-SubCell"/>
</dbReference>
<evidence type="ECO:0000256" key="8">
    <source>
        <dbReference type="ARBA" id="ARBA00037695"/>
    </source>
</evidence>
<keyword evidence="6" id="KW-0472">Membrane</keyword>
<dbReference type="AlphaFoldDB" id="A0A2Y9IPX9"/>
<comment type="subcellular location">
    <subcellularLocation>
        <location evidence="1">Membrane</location>
        <topology evidence="1">Single-pass membrane protein</topology>
    </subcellularLocation>
</comment>
<evidence type="ECO:0000313" key="12">
    <source>
        <dbReference type="RefSeq" id="XP_022348085.1"/>
    </source>
</evidence>
<gene>
    <name evidence="12" type="primary">LOC111139984</name>
</gene>
<organism evidence="11 12">
    <name type="scientific">Enhydra lutris kenyoni</name>
    <name type="common">northern sea otter</name>
    <dbReference type="NCBI Taxonomy" id="391180"/>
    <lineage>
        <taxon>Eukaryota</taxon>
        <taxon>Metazoa</taxon>
        <taxon>Chordata</taxon>
        <taxon>Craniata</taxon>
        <taxon>Vertebrata</taxon>
        <taxon>Euteleostomi</taxon>
        <taxon>Mammalia</taxon>
        <taxon>Eutheria</taxon>
        <taxon>Laurasiatheria</taxon>
        <taxon>Carnivora</taxon>
        <taxon>Caniformia</taxon>
        <taxon>Musteloidea</taxon>
        <taxon>Mustelidae</taxon>
        <taxon>Lutrinae</taxon>
        <taxon>Enhydra</taxon>
    </lineage>
</organism>
<dbReference type="KEGG" id="elk:111139984"/>
<dbReference type="RefSeq" id="XP_022348085.1">
    <property type="nucleotide sequence ID" value="XM_022492377.1"/>
</dbReference>
<dbReference type="OrthoDB" id="9678798at2759"/>
<dbReference type="STRING" id="391180.A0A2Y9IPX9"/>
<reference evidence="12" key="1">
    <citation type="submission" date="2025-08" db="UniProtKB">
        <authorList>
            <consortium name="RefSeq"/>
        </authorList>
    </citation>
    <scope>IDENTIFICATION</scope>
    <source>
        <tissue evidence="12">Blood</tissue>
    </source>
</reference>
<proteinExistence type="inferred from homology"/>
<feature type="domain" description="SPATA31" evidence="10">
    <location>
        <begin position="147"/>
        <end position="215"/>
    </location>
</feature>
<keyword evidence="5" id="KW-1133">Transmembrane helix</keyword>
<protein>
    <submittedName>
        <fullName evidence="12">Spermatogenesis-associated protein 31E1-like</fullName>
    </submittedName>
</protein>
<dbReference type="Pfam" id="PF14650">
    <property type="entry name" value="FAM75"/>
    <property type="match status" value="1"/>
</dbReference>
<dbReference type="PANTHER" id="PTHR21859">
    <property type="entry name" value="ACROSOME-SPECIFIC PROTEIN"/>
    <property type="match status" value="1"/>
</dbReference>
<comment type="similarity">
    <text evidence="7">Belongs to the SPATA31 family.</text>
</comment>
<dbReference type="Proteomes" id="UP000248482">
    <property type="component" value="Unplaced"/>
</dbReference>
<name>A0A2Y9IPX9_ENHLU</name>
<evidence type="ECO:0000256" key="1">
    <source>
        <dbReference type="ARBA" id="ARBA00004167"/>
    </source>
</evidence>
<accession>A0A2Y9IPX9</accession>
<evidence type="ECO:0000256" key="7">
    <source>
        <dbReference type="ARBA" id="ARBA00035009"/>
    </source>
</evidence>
<dbReference type="GeneID" id="111139984"/>
<evidence type="ECO:0000256" key="5">
    <source>
        <dbReference type="ARBA" id="ARBA00022989"/>
    </source>
</evidence>
<dbReference type="PANTHER" id="PTHR21859:SF55">
    <property type="entry name" value="SPERMATOGENESIS-ASSOCIATED PROTEIN 31A1-RELATED"/>
    <property type="match status" value="1"/>
</dbReference>
<feature type="region of interest" description="Disordered" evidence="9">
    <location>
        <begin position="1"/>
        <end position="21"/>
    </location>
</feature>
<sequence length="239" mass="26752">MPWSADRSASPVPAISGLGRSRSPISALSWWQAPANAWNLSTSARLESHQAPLSHGPLEALFWGDPTHRQGETRIPPSINPDIQKLLEILTTKRTELKFWKEKEKSKYQLTSFGRMLKSPPDGQDTMGCPPFWSMRGRAKQLLGPEKPPHPKIPGDNLEQKCSQLFWGLPFLHSESLVATVRVTDPPLDLPSVIFNELSHALPLQIQLSPRPRQALNPLSQSDRLLCHRMWGAARCLAL</sequence>
<evidence type="ECO:0000256" key="9">
    <source>
        <dbReference type="SAM" id="MobiDB-lite"/>
    </source>
</evidence>
<keyword evidence="11" id="KW-1185">Reference proteome</keyword>